<evidence type="ECO:0000259" key="1">
    <source>
        <dbReference type="Pfam" id="PF18348"/>
    </source>
</evidence>
<organism evidence="2 3">
    <name type="scientific">Sphingomonas leidyi</name>
    <dbReference type="NCBI Taxonomy" id="68569"/>
    <lineage>
        <taxon>Bacteria</taxon>
        <taxon>Pseudomonadati</taxon>
        <taxon>Pseudomonadota</taxon>
        <taxon>Alphaproteobacteria</taxon>
        <taxon>Sphingomonadales</taxon>
        <taxon>Sphingomonadaceae</taxon>
        <taxon>Sphingomonas</taxon>
    </lineage>
</organism>
<proteinExistence type="predicted"/>
<dbReference type="Proteomes" id="UP000564677">
    <property type="component" value="Unassembled WGS sequence"/>
</dbReference>
<reference evidence="2 3" key="1">
    <citation type="submission" date="2020-03" db="EMBL/GenBank/DDBJ databases">
        <title>Genomic Encyclopedia of Type Strains, Phase IV (KMG-IV): sequencing the most valuable type-strain genomes for metagenomic binning, comparative biology and taxonomic classification.</title>
        <authorList>
            <person name="Goeker M."/>
        </authorList>
    </citation>
    <scope>NUCLEOTIDE SEQUENCE [LARGE SCALE GENOMIC DNA]</scope>
    <source>
        <strain evidence="2 3">DSM 4733</strain>
    </source>
</reference>
<dbReference type="InterPro" id="IPR041382">
    <property type="entry name" value="SH3_16"/>
</dbReference>
<accession>A0A7X5ZV45</accession>
<protein>
    <recommendedName>
        <fullName evidence="1">Bacterial dipeptidyl-peptidase SH3 domain-containing protein</fullName>
    </recommendedName>
</protein>
<evidence type="ECO:0000313" key="2">
    <source>
        <dbReference type="EMBL" id="NIJ64349.1"/>
    </source>
</evidence>
<name>A0A7X5ZV45_9SPHN</name>
<comment type="caution">
    <text evidence="2">The sequence shown here is derived from an EMBL/GenBank/DDBJ whole genome shotgun (WGS) entry which is preliminary data.</text>
</comment>
<sequence length="64" mass="6698">MPRIITTSISLHAGPKPDTETLAQLSAGDSFEVLEFAGDHAWGVAPGHKLVGYVPAAMLERPAA</sequence>
<feature type="domain" description="Bacterial dipeptidyl-peptidase SH3" evidence="1">
    <location>
        <begin position="11"/>
        <end position="57"/>
    </location>
</feature>
<keyword evidence="3" id="KW-1185">Reference proteome</keyword>
<gene>
    <name evidence="2" type="ORF">FHR20_001280</name>
</gene>
<dbReference type="RefSeq" id="WP_243857139.1">
    <property type="nucleotide sequence ID" value="NZ_JAASQV010000001.1"/>
</dbReference>
<dbReference type="EMBL" id="JAASQV010000001">
    <property type="protein sequence ID" value="NIJ64349.1"/>
    <property type="molecule type" value="Genomic_DNA"/>
</dbReference>
<dbReference type="Pfam" id="PF18348">
    <property type="entry name" value="SH3_16"/>
    <property type="match status" value="1"/>
</dbReference>
<dbReference type="AlphaFoldDB" id="A0A7X5ZV45"/>
<evidence type="ECO:0000313" key="3">
    <source>
        <dbReference type="Proteomes" id="UP000564677"/>
    </source>
</evidence>